<comment type="caution">
    <text evidence="2">The sequence shown here is derived from an EMBL/GenBank/DDBJ whole genome shotgun (WGS) entry which is preliminary data.</text>
</comment>
<dbReference type="GO" id="GO:0005829">
    <property type="term" value="C:cytosol"/>
    <property type="evidence" value="ECO:0007669"/>
    <property type="project" value="TreeGrafter"/>
</dbReference>
<dbReference type="Proteomes" id="UP000733611">
    <property type="component" value="Unassembled WGS sequence"/>
</dbReference>
<dbReference type="InterPro" id="IPR029069">
    <property type="entry name" value="HotDog_dom_sf"/>
</dbReference>
<feature type="domain" description="Thioesterase" evidence="1">
    <location>
        <begin position="71"/>
        <end position="145"/>
    </location>
</feature>
<dbReference type="InterPro" id="IPR006683">
    <property type="entry name" value="Thioestr_dom"/>
</dbReference>
<dbReference type="PANTHER" id="PTHR43240:SF5">
    <property type="entry name" value="1,4-DIHYDROXY-2-NAPHTHOYL-COA THIOESTERASE 1"/>
    <property type="match status" value="1"/>
</dbReference>
<evidence type="ECO:0000259" key="1">
    <source>
        <dbReference type="Pfam" id="PF03061"/>
    </source>
</evidence>
<organism evidence="2 3">
    <name type="scientific">Candidatus Anaerobiospirillum pullicola</name>
    <dbReference type="NCBI Taxonomy" id="2838451"/>
    <lineage>
        <taxon>Bacteria</taxon>
        <taxon>Pseudomonadati</taxon>
        <taxon>Pseudomonadota</taxon>
        <taxon>Gammaproteobacteria</taxon>
        <taxon>Aeromonadales</taxon>
        <taxon>Succinivibrionaceae</taxon>
        <taxon>Anaerobiospirillum</taxon>
    </lineage>
</organism>
<dbReference type="Pfam" id="PF03061">
    <property type="entry name" value="4HBT"/>
    <property type="match status" value="1"/>
</dbReference>
<dbReference type="CDD" id="cd03443">
    <property type="entry name" value="PaaI_thioesterase"/>
    <property type="match status" value="1"/>
</dbReference>
<evidence type="ECO:0000313" key="2">
    <source>
        <dbReference type="EMBL" id="MBU3844678.1"/>
    </source>
</evidence>
<sequence>MSTVIDERLQNFDFEAALSNKLPSTVKRAQVDGPLLSDLLALEYTNLGVGTIEAEVTLQAQHCRCSPLGYILHGGASLAIAENIAGFGSRLLCHVLGYNNLTPVGVSVTANHISMALYHERLRIKATAIQQGHTLHVWNIDLLHSSNGSLVSSVRVTNALIEPRQPRPKESQAQSQR</sequence>
<dbReference type="Gene3D" id="3.10.129.10">
    <property type="entry name" value="Hotdog Thioesterase"/>
    <property type="match status" value="1"/>
</dbReference>
<evidence type="ECO:0000313" key="3">
    <source>
        <dbReference type="Proteomes" id="UP000733611"/>
    </source>
</evidence>
<dbReference type="EMBL" id="JAHLFE010000149">
    <property type="protein sequence ID" value="MBU3844678.1"/>
    <property type="molecule type" value="Genomic_DNA"/>
</dbReference>
<gene>
    <name evidence="2" type="ORF">H9847_07410</name>
</gene>
<protein>
    <submittedName>
        <fullName evidence="2">PaaI family thioesterase</fullName>
    </submittedName>
</protein>
<dbReference type="SUPFAM" id="SSF54637">
    <property type="entry name" value="Thioesterase/thiol ester dehydrase-isomerase"/>
    <property type="match status" value="1"/>
</dbReference>
<name>A0A948WZD7_9GAMM</name>
<dbReference type="PANTHER" id="PTHR43240">
    <property type="entry name" value="1,4-DIHYDROXY-2-NAPHTHOYL-COA THIOESTERASE 1"/>
    <property type="match status" value="1"/>
</dbReference>
<reference evidence="2" key="1">
    <citation type="journal article" date="2021" name="PeerJ">
        <title>Extensive microbial diversity within the chicken gut microbiome revealed by metagenomics and culture.</title>
        <authorList>
            <person name="Gilroy R."/>
            <person name="Ravi A."/>
            <person name="Getino M."/>
            <person name="Pursley I."/>
            <person name="Horton D.L."/>
            <person name="Alikhan N.F."/>
            <person name="Baker D."/>
            <person name="Gharbi K."/>
            <person name="Hall N."/>
            <person name="Watson M."/>
            <person name="Adriaenssens E.M."/>
            <person name="Foster-Nyarko E."/>
            <person name="Jarju S."/>
            <person name="Secka A."/>
            <person name="Antonio M."/>
            <person name="Oren A."/>
            <person name="Chaudhuri R.R."/>
            <person name="La Ragione R."/>
            <person name="Hildebrand F."/>
            <person name="Pallen M.J."/>
        </authorList>
    </citation>
    <scope>NUCLEOTIDE SEQUENCE</scope>
    <source>
        <strain evidence="2">378</strain>
    </source>
</reference>
<accession>A0A948WZD7</accession>
<dbReference type="AlphaFoldDB" id="A0A948WZD7"/>
<reference evidence="2" key="2">
    <citation type="submission" date="2021-04" db="EMBL/GenBank/DDBJ databases">
        <authorList>
            <person name="Gilroy R."/>
        </authorList>
    </citation>
    <scope>NUCLEOTIDE SEQUENCE</scope>
    <source>
        <strain evidence="2">378</strain>
    </source>
</reference>
<dbReference type="GO" id="GO:0061522">
    <property type="term" value="F:1,4-dihydroxy-2-naphthoyl-CoA thioesterase activity"/>
    <property type="evidence" value="ECO:0007669"/>
    <property type="project" value="TreeGrafter"/>
</dbReference>
<proteinExistence type="predicted"/>